<evidence type="ECO:0000313" key="3">
    <source>
        <dbReference type="Proteomes" id="UP000823388"/>
    </source>
</evidence>
<organism evidence="2 3">
    <name type="scientific">Panicum virgatum</name>
    <name type="common">Blackwell switchgrass</name>
    <dbReference type="NCBI Taxonomy" id="38727"/>
    <lineage>
        <taxon>Eukaryota</taxon>
        <taxon>Viridiplantae</taxon>
        <taxon>Streptophyta</taxon>
        <taxon>Embryophyta</taxon>
        <taxon>Tracheophyta</taxon>
        <taxon>Spermatophyta</taxon>
        <taxon>Magnoliopsida</taxon>
        <taxon>Liliopsida</taxon>
        <taxon>Poales</taxon>
        <taxon>Poaceae</taxon>
        <taxon>PACMAD clade</taxon>
        <taxon>Panicoideae</taxon>
        <taxon>Panicodae</taxon>
        <taxon>Paniceae</taxon>
        <taxon>Panicinae</taxon>
        <taxon>Panicum</taxon>
        <taxon>Panicum sect. Hiantes</taxon>
    </lineage>
</organism>
<comment type="caution">
    <text evidence="2">The sequence shown here is derived from an EMBL/GenBank/DDBJ whole genome shotgun (WGS) entry which is preliminary data.</text>
</comment>
<keyword evidence="3" id="KW-1185">Reference proteome</keyword>
<sequence length="103" mass="11368">MGTHVRAVHTWRRRIAGAELGAVSSSALLASQSRSSKSTARGQRYDKAATRTRPNCVSIRLKGDENNSFFRQRPEMPARVDCTPFRIGPACLFVSRDARPPPA</sequence>
<protein>
    <submittedName>
        <fullName evidence="2">Uncharacterized protein</fullName>
    </submittedName>
</protein>
<evidence type="ECO:0000256" key="1">
    <source>
        <dbReference type="SAM" id="MobiDB-lite"/>
    </source>
</evidence>
<dbReference type="EMBL" id="CM029041">
    <property type="protein sequence ID" value="KAG2626561.1"/>
    <property type="molecule type" value="Genomic_DNA"/>
</dbReference>
<dbReference type="Proteomes" id="UP000823388">
    <property type="component" value="Chromosome 3K"/>
</dbReference>
<feature type="region of interest" description="Disordered" evidence="1">
    <location>
        <begin position="27"/>
        <end position="52"/>
    </location>
</feature>
<accession>A0A8T0UQZ2</accession>
<name>A0A8T0UQZ2_PANVG</name>
<feature type="compositionally biased region" description="Low complexity" evidence="1">
    <location>
        <begin position="27"/>
        <end position="42"/>
    </location>
</feature>
<evidence type="ECO:0000313" key="2">
    <source>
        <dbReference type="EMBL" id="KAG2626561.1"/>
    </source>
</evidence>
<gene>
    <name evidence="2" type="ORF">PVAP13_3KG369127</name>
</gene>
<reference evidence="2" key="1">
    <citation type="submission" date="2020-05" db="EMBL/GenBank/DDBJ databases">
        <title>WGS assembly of Panicum virgatum.</title>
        <authorList>
            <person name="Lovell J.T."/>
            <person name="Jenkins J."/>
            <person name="Shu S."/>
            <person name="Juenger T.E."/>
            <person name="Schmutz J."/>
        </authorList>
    </citation>
    <scope>NUCLEOTIDE SEQUENCE</scope>
    <source>
        <strain evidence="2">AP13</strain>
    </source>
</reference>
<dbReference type="AlphaFoldDB" id="A0A8T0UQZ2"/>
<proteinExistence type="predicted"/>